<evidence type="ECO:0000313" key="4">
    <source>
        <dbReference type="Proteomes" id="UP001180840"/>
    </source>
</evidence>
<dbReference type="SUPFAM" id="SSF53850">
    <property type="entry name" value="Periplasmic binding protein-like II"/>
    <property type="match status" value="1"/>
</dbReference>
<reference evidence="3" key="1">
    <citation type="submission" date="2023-07" db="EMBL/GenBank/DDBJ databases">
        <title>Sequencing the genomes of 1000 actinobacteria strains.</title>
        <authorList>
            <person name="Klenk H.-P."/>
        </authorList>
    </citation>
    <scope>NUCLEOTIDE SEQUENCE</scope>
    <source>
        <strain evidence="3">DSM 107476</strain>
    </source>
</reference>
<organism evidence="3 4">
    <name type="scientific">Corynebacterium guangdongense</name>
    <dbReference type="NCBI Taxonomy" id="1783348"/>
    <lineage>
        <taxon>Bacteria</taxon>
        <taxon>Bacillati</taxon>
        <taxon>Actinomycetota</taxon>
        <taxon>Actinomycetes</taxon>
        <taxon>Mycobacteriales</taxon>
        <taxon>Corynebacteriaceae</taxon>
        <taxon>Corynebacterium</taxon>
    </lineage>
</organism>
<dbReference type="Gene3D" id="3.40.190.10">
    <property type="entry name" value="Periplasmic binding protein-like II"/>
    <property type="match status" value="2"/>
</dbReference>
<sequence length="342" mass="36636">MRNFFIAATAAAALTLSGCSAADQQAGSGGQDADGTVTVLTHDSFTLDEEAQARFEEESGYTISTVSPGDAGMVLNQLILNKDNPTVDAVFGIDNFSAQQAVDEGVLAEYVPENNPGAEYGIADRLTATDIGDVCLNVDKQWFTEQGLAEPASFEDLTRPEYQDLTVVTNPATSSPGLAFLVGTVEHFGQGWQGYWQELLANGAKVSDSWSDAFYSDFSGADGEGPYPIVLSYSSSPAYMAGAIGNVEDTCVRQVEYSGVVDGAKNEEGAQAFVDFMVSEDVQASLPETMYVYPVDQDVELPAEWAEFASLAENPIVPDPSTVAANRNDWIKQWTTLFEAAR</sequence>
<evidence type="ECO:0000256" key="2">
    <source>
        <dbReference type="SAM" id="SignalP"/>
    </source>
</evidence>
<dbReference type="RefSeq" id="WP_290197089.1">
    <property type="nucleotide sequence ID" value="NZ_CP047654.1"/>
</dbReference>
<dbReference type="NCBIfam" id="TIGR01254">
    <property type="entry name" value="sfuA"/>
    <property type="match status" value="1"/>
</dbReference>
<keyword evidence="4" id="KW-1185">Reference proteome</keyword>
<feature type="chain" id="PRO_5046471371" evidence="2">
    <location>
        <begin position="22"/>
        <end position="342"/>
    </location>
</feature>
<dbReference type="Pfam" id="PF13343">
    <property type="entry name" value="SBP_bac_6"/>
    <property type="match status" value="1"/>
</dbReference>
<protein>
    <submittedName>
        <fullName evidence="3">Thiamine transport system substrate-binding protein</fullName>
    </submittedName>
</protein>
<dbReference type="Proteomes" id="UP001180840">
    <property type="component" value="Unassembled WGS sequence"/>
</dbReference>
<feature type="signal peptide" evidence="2">
    <location>
        <begin position="1"/>
        <end position="21"/>
    </location>
</feature>
<dbReference type="PROSITE" id="PS51257">
    <property type="entry name" value="PROKAR_LIPOPROTEIN"/>
    <property type="match status" value="1"/>
</dbReference>
<proteinExistence type="predicted"/>
<accession>A0ABU1ZTT8</accession>
<keyword evidence="1 2" id="KW-0732">Signal</keyword>
<dbReference type="PANTHER" id="PTHR30006">
    <property type="entry name" value="THIAMINE-BINDING PERIPLASMIC PROTEIN-RELATED"/>
    <property type="match status" value="1"/>
</dbReference>
<name>A0ABU1ZTT8_9CORY</name>
<gene>
    <name evidence="3" type="ORF">J2S39_000025</name>
</gene>
<dbReference type="PANTHER" id="PTHR30006:SF2">
    <property type="entry name" value="ABC TRANSPORTER SUBSTRATE-BINDING PROTEIN"/>
    <property type="match status" value="1"/>
</dbReference>
<evidence type="ECO:0000256" key="1">
    <source>
        <dbReference type="ARBA" id="ARBA00022729"/>
    </source>
</evidence>
<dbReference type="InterPro" id="IPR005948">
    <property type="entry name" value="ThiB-like"/>
</dbReference>
<dbReference type="EMBL" id="JAVDXZ010000001">
    <property type="protein sequence ID" value="MDR7328349.1"/>
    <property type="molecule type" value="Genomic_DNA"/>
</dbReference>
<comment type="caution">
    <text evidence="3">The sequence shown here is derived from an EMBL/GenBank/DDBJ whole genome shotgun (WGS) entry which is preliminary data.</text>
</comment>
<evidence type="ECO:0000313" key="3">
    <source>
        <dbReference type="EMBL" id="MDR7328349.1"/>
    </source>
</evidence>